<gene>
    <name evidence="1" type="ORF">BJ138DRAFT_1062923</name>
</gene>
<accession>A0ACB8AED4</accession>
<dbReference type="Proteomes" id="UP000790377">
    <property type="component" value="Unassembled WGS sequence"/>
</dbReference>
<proteinExistence type="predicted"/>
<keyword evidence="2" id="KW-1185">Reference proteome</keyword>
<name>A0ACB8AED4_9AGAM</name>
<comment type="caution">
    <text evidence="1">The sequence shown here is derived from an EMBL/GenBank/DDBJ whole genome shotgun (WGS) entry which is preliminary data.</text>
</comment>
<protein>
    <submittedName>
        <fullName evidence="1">Uncharacterized protein</fullName>
    </submittedName>
</protein>
<reference evidence="1" key="1">
    <citation type="journal article" date="2021" name="New Phytol.">
        <title>Evolutionary innovations through gain and loss of genes in the ectomycorrhizal Boletales.</title>
        <authorList>
            <person name="Wu G."/>
            <person name="Miyauchi S."/>
            <person name="Morin E."/>
            <person name="Kuo A."/>
            <person name="Drula E."/>
            <person name="Varga T."/>
            <person name="Kohler A."/>
            <person name="Feng B."/>
            <person name="Cao Y."/>
            <person name="Lipzen A."/>
            <person name="Daum C."/>
            <person name="Hundley H."/>
            <person name="Pangilinan J."/>
            <person name="Johnson J."/>
            <person name="Barry K."/>
            <person name="LaButti K."/>
            <person name="Ng V."/>
            <person name="Ahrendt S."/>
            <person name="Min B."/>
            <person name="Choi I.G."/>
            <person name="Park H."/>
            <person name="Plett J.M."/>
            <person name="Magnuson J."/>
            <person name="Spatafora J.W."/>
            <person name="Nagy L.G."/>
            <person name="Henrissat B."/>
            <person name="Grigoriev I.V."/>
            <person name="Yang Z.L."/>
            <person name="Xu J."/>
            <person name="Martin F.M."/>
        </authorList>
    </citation>
    <scope>NUCLEOTIDE SEQUENCE</scope>
    <source>
        <strain evidence="1">ATCC 28755</strain>
    </source>
</reference>
<organism evidence="1 2">
    <name type="scientific">Hygrophoropsis aurantiaca</name>
    <dbReference type="NCBI Taxonomy" id="72124"/>
    <lineage>
        <taxon>Eukaryota</taxon>
        <taxon>Fungi</taxon>
        <taxon>Dikarya</taxon>
        <taxon>Basidiomycota</taxon>
        <taxon>Agaricomycotina</taxon>
        <taxon>Agaricomycetes</taxon>
        <taxon>Agaricomycetidae</taxon>
        <taxon>Boletales</taxon>
        <taxon>Coniophorineae</taxon>
        <taxon>Hygrophoropsidaceae</taxon>
        <taxon>Hygrophoropsis</taxon>
    </lineage>
</organism>
<evidence type="ECO:0000313" key="1">
    <source>
        <dbReference type="EMBL" id="KAH7911515.1"/>
    </source>
</evidence>
<sequence length="998" mass="108905">MSFSGTPLGQGRRLDHSTFLNKNHLQAKNHSNSRQLNLPTSPQRDIPTSYAYGAPTAGSRSPPKPASATSSQSAPDLNAENEPALVRYARLKREQSLNTQQQGPLQPERWSVKDTSVNIAAAFTQAASTSYGEMPSNNPNNSWASGSQTNLNVPRSTSVEYEKETHSTSTRRLAAPPSRLTQRSRKPLSKQGTGTTHVSDSEGEEPSQSMNQSMRGKSPFEHAVDLSKRVLDHATSIYMRQRSQEPANTSGGTNGTDSSYDYASEEREYQEMQRQQQQAAAQEPEQQPSSRKTGAAHKRGRMSLDNKAYRPSASDLDEDSEDGLSDDGKKRRRKTKKKDLGGGPLTTLPVAGYDKRRKKKTKGSKGNAAEAGDDDESSSGSEQNSSAQRASVTRGSLTRTSVPPPPSRASLPRGSTPSLVPESQWKEVEAGLHPIPETEEPPFVDPLADDEPSFSRSFSLGGFLGRVVHRIVRILLASLALFIRVICLFFLILGRMFGTVVDITIQRPISMISSINPAPFIQIGKIGFTVAVLYFAWYQMHDSVLHWIPARTTPAPYHPPSAPITNLDELTARLQSIESALSGLSLDYQRTRAQQDLEARAQAEVVNRMYVLEARVRDDGKRSAEAETHLKASTGQGLDDVRRELDALHAQLRSVEAAPRETVGPVTTSDDEARARLQTLETRLGGVEGEVKEALELSKSAVKTDHTAPTGGTAWWNKLAAGVGSGSGLTIKSTDGQDVSSLIGHLVDSAVARYGTQDILSRADFALHSAGARVVPSLTTGTLEVRPPTLSGKITGLVTGHGYQVGRSPITALHQELHSGHCWPMTGTEGQLSVALAIPAYITDISIDHLAKEVAFDMSSAPRDMEVWGLVEGKDNLAKLAAWREEKARRRAEEEKAAEEAGIEYVPEAEEEEEYPELLSKSDEYIRLATFTYDIHAPQNIQTFPVSQEIRDLGIDFGLVSLAIKNNWGKDGYTCLYRFRVHGEPLIASPLPTIDDLA</sequence>
<dbReference type="EMBL" id="MU267675">
    <property type="protein sequence ID" value="KAH7911515.1"/>
    <property type="molecule type" value="Genomic_DNA"/>
</dbReference>
<evidence type="ECO:0000313" key="2">
    <source>
        <dbReference type="Proteomes" id="UP000790377"/>
    </source>
</evidence>